<dbReference type="PANTHER" id="PTHR10562">
    <property type="entry name" value="SMALL UBIQUITIN-RELATED MODIFIER"/>
    <property type="match status" value="1"/>
</dbReference>
<evidence type="ECO:0000259" key="2">
    <source>
        <dbReference type="PROSITE" id="PS50053"/>
    </source>
</evidence>
<dbReference type="InterPro" id="IPR000626">
    <property type="entry name" value="Ubiquitin-like_dom"/>
</dbReference>
<protein>
    <recommendedName>
        <fullName evidence="2">Ubiquitin-like domain-containing protein</fullName>
    </recommendedName>
</protein>
<feature type="region of interest" description="Disordered" evidence="1">
    <location>
        <begin position="1"/>
        <end position="38"/>
    </location>
</feature>
<name>A0ABC9A7D6_9POAL</name>
<dbReference type="EMBL" id="OZ075130">
    <property type="protein sequence ID" value="CAL4973087.1"/>
    <property type="molecule type" value="Genomic_DNA"/>
</dbReference>
<dbReference type="Proteomes" id="UP001497457">
    <property type="component" value="Chromosome 20rd"/>
</dbReference>
<gene>
    <name evidence="3" type="ORF">URODEC1_LOCUS51684</name>
</gene>
<reference evidence="3" key="1">
    <citation type="submission" date="2024-10" db="EMBL/GenBank/DDBJ databases">
        <authorList>
            <person name="Ryan C."/>
        </authorList>
    </citation>
    <scope>NUCLEOTIDE SEQUENCE [LARGE SCALE GENOMIC DNA]</scope>
</reference>
<sequence>MSSPASVGPEVQEGVEEEVRSTGTTAKVKAEPGGGDSADLITIKVQSQNAGDVFFRVKRNLRLRRLMDMYCGKQSLDPKVVKFIGPEGRHIRAEQTPDEVGLEDGDAIDVWLDQQGGGGGAPAHAS</sequence>
<accession>A0ABC9A7D6</accession>
<organism evidence="3 4">
    <name type="scientific">Urochloa decumbens</name>
    <dbReference type="NCBI Taxonomy" id="240449"/>
    <lineage>
        <taxon>Eukaryota</taxon>
        <taxon>Viridiplantae</taxon>
        <taxon>Streptophyta</taxon>
        <taxon>Embryophyta</taxon>
        <taxon>Tracheophyta</taxon>
        <taxon>Spermatophyta</taxon>
        <taxon>Magnoliopsida</taxon>
        <taxon>Liliopsida</taxon>
        <taxon>Poales</taxon>
        <taxon>Poaceae</taxon>
        <taxon>PACMAD clade</taxon>
        <taxon>Panicoideae</taxon>
        <taxon>Panicodae</taxon>
        <taxon>Paniceae</taxon>
        <taxon>Melinidinae</taxon>
        <taxon>Urochloa</taxon>
    </lineage>
</organism>
<evidence type="ECO:0000256" key="1">
    <source>
        <dbReference type="SAM" id="MobiDB-lite"/>
    </source>
</evidence>
<dbReference type="SUPFAM" id="SSF54236">
    <property type="entry name" value="Ubiquitin-like"/>
    <property type="match status" value="1"/>
</dbReference>
<evidence type="ECO:0000313" key="4">
    <source>
        <dbReference type="Proteomes" id="UP001497457"/>
    </source>
</evidence>
<dbReference type="InterPro" id="IPR029071">
    <property type="entry name" value="Ubiquitin-like_domsf"/>
</dbReference>
<feature type="domain" description="Ubiquitin-like" evidence="2">
    <location>
        <begin position="41"/>
        <end position="117"/>
    </location>
</feature>
<dbReference type="Gene3D" id="3.10.20.90">
    <property type="entry name" value="Phosphatidylinositol 3-kinase Catalytic Subunit, Chain A, domain 1"/>
    <property type="match status" value="1"/>
</dbReference>
<dbReference type="InterPro" id="IPR022617">
    <property type="entry name" value="Rad60/SUMO-like_dom"/>
</dbReference>
<dbReference type="AlphaFoldDB" id="A0ABC9A7D6"/>
<evidence type="ECO:0000313" key="3">
    <source>
        <dbReference type="EMBL" id="CAL4973087.1"/>
    </source>
</evidence>
<dbReference type="Pfam" id="PF11976">
    <property type="entry name" value="Rad60-SLD"/>
    <property type="match status" value="1"/>
</dbReference>
<proteinExistence type="predicted"/>
<keyword evidence="4" id="KW-1185">Reference proteome</keyword>
<dbReference type="PROSITE" id="PS50053">
    <property type="entry name" value="UBIQUITIN_2"/>
    <property type="match status" value="1"/>
</dbReference>